<accession>A0A1F5KH39</accession>
<dbReference type="EMBL" id="MFDD01000013">
    <property type="protein sequence ID" value="OGE40253.1"/>
    <property type="molecule type" value="Genomic_DNA"/>
</dbReference>
<proteinExistence type="predicted"/>
<dbReference type="Proteomes" id="UP000177328">
    <property type="component" value="Unassembled WGS sequence"/>
</dbReference>
<keyword evidence="1" id="KW-0472">Membrane</keyword>
<evidence type="ECO:0000256" key="1">
    <source>
        <dbReference type="SAM" id="Phobius"/>
    </source>
</evidence>
<feature type="transmembrane region" description="Helical" evidence="1">
    <location>
        <begin position="9"/>
        <end position="29"/>
    </location>
</feature>
<evidence type="ECO:0000313" key="2">
    <source>
        <dbReference type="EMBL" id="OGE40253.1"/>
    </source>
</evidence>
<dbReference type="AlphaFoldDB" id="A0A1F5KH39"/>
<sequence>MPIFLNQKGIAPLVVVIIIGVVVLGWVGLTRGSFNFGGKKGDSSTVVSAELDCLQVMNEVGKGKLTELEWNGEKKTVTYQDKDYCQLQREQIGKAAKIAEVVKITYYQIISDAEEKLKDLTTKGDSAVKLSGYCLIEYSPAEGEKSQNILDNIDKNEKFAGFCKDSARLKSGDSRSPVQALNQTGKGGQFDCLATLSEAESSSWNTVGKVTAGKQTVSQTDKDYCLLKHQSQVSDYGAGFGEVEDPVIDWTVKITYFGNKIGPNEAFPILDKLKNSEKNGFKANEGSFYGYDGQTVDLSGPSYLRNVMFQEHCLIEQTVESNFGPLFKGNGVFKWSVSDAESQMGMIGASVASLLYNLQNNQKFSSFCN</sequence>
<gene>
    <name evidence="2" type="ORF">A3D25_05235</name>
</gene>
<comment type="caution">
    <text evidence="2">The sequence shown here is derived from an EMBL/GenBank/DDBJ whole genome shotgun (WGS) entry which is preliminary data.</text>
</comment>
<organism evidence="2 3">
    <name type="scientific">Candidatus Daviesbacteria bacterium RIFCSPHIGHO2_02_FULL_43_12</name>
    <dbReference type="NCBI Taxonomy" id="1797776"/>
    <lineage>
        <taxon>Bacteria</taxon>
        <taxon>Candidatus Daviesiibacteriota</taxon>
    </lineage>
</organism>
<keyword evidence="1" id="KW-1133">Transmembrane helix</keyword>
<evidence type="ECO:0000313" key="3">
    <source>
        <dbReference type="Proteomes" id="UP000177328"/>
    </source>
</evidence>
<name>A0A1F5KH39_9BACT</name>
<protein>
    <submittedName>
        <fullName evidence="2">Uncharacterized protein</fullName>
    </submittedName>
</protein>
<keyword evidence="1" id="KW-0812">Transmembrane</keyword>
<reference evidence="2 3" key="1">
    <citation type="journal article" date="2016" name="Nat. Commun.">
        <title>Thousands of microbial genomes shed light on interconnected biogeochemical processes in an aquifer system.</title>
        <authorList>
            <person name="Anantharaman K."/>
            <person name="Brown C.T."/>
            <person name="Hug L.A."/>
            <person name="Sharon I."/>
            <person name="Castelle C.J."/>
            <person name="Probst A.J."/>
            <person name="Thomas B.C."/>
            <person name="Singh A."/>
            <person name="Wilkins M.J."/>
            <person name="Karaoz U."/>
            <person name="Brodie E.L."/>
            <person name="Williams K.H."/>
            <person name="Hubbard S.S."/>
            <person name="Banfield J.F."/>
        </authorList>
    </citation>
    <scope>NUCLEOTIDE SEQUENCE [LARGE SCALE GENOMIC DNA]</scope>
</reference>